<evidence type="ECO:0008006" key="4">
    <source>
        <dbReference type="Google" id="ProtNLM"/>
    </source>
</evidence>
<feature type="coiled-coil region" evidence="1">
    <location>
        <begin position="14"/>
        <end position="63"/>
    </location>
</feature>
<dbReference type="EMBL" id="VUNA01000025">
    <property type="protein sequence ID" value="MST71429.1"/>
    <property type="molecule type" value="Genomic_DNA"/>
</dbReference>
<reference evidence="2 3" key="1">
    <citation type="submission" date="2019-08" db="EMBL/GenBank/DDBJ databases">
        <title>In-depth cultivation of the pig gut microbiome towards novel bacterial diversity and tailored functional studies.</title>
        <authorList>
            <person name="Wylensek D."/>
            <person name="Hitch T.C.A."/>
            <person name="Clavel T."/>
        </authorList>
    </citation>
    <scope>NUCLEOTIDE SEQUENCE [LARGE SCALE GENOMIC DNA]</scope>
    <source>
        <strain evidence="2 3">WCA-MUC-591-APC-4B</strain>
    </source>
</reference>
<dbReference type="AlphaFoldDB" id="A0A6N7XNB0"/>
<keyword evidence="1" id="KW-0175">Coiled coil</keyword>
<evidence type="ECO:0000313" key="3">
    <source>
        <dbReference type="Proteomes" id="UP000469424"/>
    </source>
</evidence>
<protein>
    <recommendedName>
        <fullName evidence="4">V-type ATP synthase subunit E</fullName>
    </recommendedName>
</protein>
<accession>A0A6N7XNB0</accession>
<dbReference type="Gene3D" id="1.20.5.620">
    <property type="entry name" value="F1F0 ATP synthase subunit B, membrane domain"/>
    <property type="match status" value="1"/>
</dbReference>
<proteinExistence type="predicted"/>
<gene>
    <name evidence="2" type="ORF">FYJ65_08945</name>
</gene>
<dbReference type="RefSeq" id="WP_154554990.1">
    <property type="nucleotide sequence ID" value="NZ_VUNA01000025.1"/>
</dbReference>
<name>A0A6N7XNB0_9FIRM</name>
<sequence length="186" mass="20379">MELQIHDLVSSIRKEGVDAANEQAEKIIAEAKQKAEEIISNANAEAKTTKEAATREIETLREGAIENAEQAKRDALISFKKEVLGEVGRILEAKVREDLKGEALGKLIKAVVNGEDMSQYAAEVAEVTDELKAALAEEIQNGLEVKVGKGVTSGFKLAAKDGSGYFDCTDEEIMQLLMPYFREMDF</sequence>
<evidence type="ECO:0000313" key="2">
    <source>
        <dbReference type="EMBL" id="MST71429.1"/>
    </source>
</evidence>
<dbReference type="Proteomes" id="UP000469424">
    <property type="component" value="Unassembled WGS sequence"/>
</dbReference>
<organism evidence="2 3">
    <name type="scientific">Mogibacterium kristiansenii</name>
    <dbReference type="NCBI Taxonomy" id="2606708"/>
    <lineage>
        <taxon>Bacteria</taxon>
        <taxon>Bacillati</taxon>
        <taxon>Bacillota</taxon>
        <taxon>Clostridia</taxon>
        <taxon>Peptostreptococcales</taxon>
        <taxon>Anaerovoracaceae</taxon>
        <taxon>Mogibacterium</taxon>
    </lineage>
</organism>
<keyword evidence="3" id="KW-1185">Reference proteome</keyword>
<comment type="caution">
    <text evidence="2">The sequence shown here is derived from an EMBL/GenBank/DDBJ whole genome shotgun (WGS) entry which is preliminary data.</text>
</comment>
<evidence type="ECO:0000256" key="1">
    <source>
        <dbReference type="SAM" id="Coils"/>
    </source>
</evidence>